<reference evidence="4" key="1">
    <citation type="submission" date="2017-04" db="EMBL/GenBank/DDBJ databases">
        <title>Function of individual gut microbiota members based on whole genome sequencing of pure cultures obtained from chicken caecum.</title>
        <authorList>
            <person name="Medvecky M."/>
            <person name="Cejkova D."/>
            <person name="Polansky O."/>
            <person name="Karasova D."/>
            <person name="Kubasova T."/>
            <person name="Cizek A."/>
            <person name="Rychlik I."/>
        </authorList>
    </citation>
    <scope>NUCLEOTIDE SEQUENCE [LARGE SCALE GENOMIC DNA]</scope>
    <source>
        <strain evidence="4">An149</strain>
    </source>
</reference>
<dbReference type="SMART" id="SM01134">
    <property type="entry name" value="DeoRC"/>
    <property type="match status" value="1"/>
</dbReference>
<dbReference type="Proteomes" id="UP000196258">
    <property type="component" value="Unassembled WGS sequence"/>
</dbReference>
<dbReference type="InterPro" id="IPR037171">
    <property type="entry name" value="NagB/RpiA_transferase-like"/>
</dbReference>
<dbReference type="AlphaFoldDB" id="A0A1Y4QM99"/>
<dbReference type="GO" id="GO:0006014">
    <property type="term" value="P:D-ribose metabolic process"/>
    <property type="evidence" value="ECO:0007669"/>
    <property type="project" value="TreeGrafter"/>
</dbReference>
<evidence type="ECO:0000313" key="3">
    <source>
        <dbReference type="EMBL" id="OUQ06399.1"/>
    </source>
</evidence>
<dbReference type="CDD" id="cd01398">
    <property type="entry name" value="RPI_A"/>
    <property type="match status" value="1"/>
</dbReference>
<comment type="caution">
    <text evidence="3">The sequence shown here is derived from an EMBL/GenBank/DDBJ whole genome shotgun (WGS) entry which is preliminary data.</text>
</comment>
<dbReference type="RefSeq" id="WP_087253632.1">
    <property type="nucleotide sequence ID" value="NZ_NFLB01000001.1"/>
</dbReference>
<dbReference type="PANTHER" id="PTHR11934">
    <property type="entry name" value="RIBOSE-5-PHOSPHATE ISOMERASE"/>
    <property type="match status" value="1"/>
</dbReference>
<dbReference type="Pfam" id="PF06026">
    <property type="entry name" value="Rib_5-P_isom_A"/>
    <property type="match status" value="1"/>
</dbReference>
<dbReference type="PANTHER" id="PTHR11934:SF0">
    <property type="entry name" value="RIBOSE-5-PHOSPHATE ISOMERASE"/>
    <property type="match status" value="1"/>
</dbReference>
<name>A0A1Y4QM99_9FIRM</name>
<dbReference type="GO" id="GO:0005829">
    <property type="term" value="C:cytosol"/>
    <property type="evidence" value="ECO:0007669"/>
    <property type="project" value="TreeGrafter"/>
</dbReference>
<dbReference type="SUPFAM" id="SSF100950">
    <property type="entry name" value="NagB/RpiA/CoA transferase-like"/>
    <property type="match status" value="1"/>
</dbReference>
<evidence type="ECO:0000256" key="2">
    <source>
        <dbReference type="NCBIfam" id="TIGR00021"/>
    </source>
</evidence>
<protein>
    <recommendedName>
        <fullName evidence="2">Ribose 5-phosphate isomerase A</fullName>
        <ecNumber evidence="2">5.3.1.6</ecNumber>
    </recommendedName>
</protein>
<keyword evidence="1 3" id="KW-0413">Isomerase</keyword>
<dbReference type="Gene3D" id="3.40.50.1360">
    <property type="match status" value="1"/>
</dbReference>
<proteinExistence type="predicted"/>
<accession>A0A1Y4QM99</accession>
<dbReference type="GO" id="GO:0009052">
    <property type="term" value="P:pentose-phosphate shunt, non-oxidative branch"/>
    <property type="evidence" value="ECO:0007669"/>
    <property type="project" value="InterPro"/>
</dbReference>
<dbReference type="EMBL" id="NFLB01000001">
    <property type="protein sequence ID" value="OUQ06399.1"/>
    <property type="molecule type" value="Genomic_DNA"/>
</dbReference>
<dbReference type="SUPFAM" id="SSF75445">
    <property type="entry name" value="D-ribose-5-phosphate isomerase (RpiA), lid domain"/>
    <property type="match status" value="1"/>
</dbReference>
<dbReference type="EC" id="5.3.1.6" evidence="2"/>
<organism evidence="3 4">
    <name type="scientific">Thomasclavelia spiroformis</name>
    <dbReference type="NCBI Taxonomy" id="29348"/>
    <lineage>
        <taxon>Bacteria</taxon>
        <taxon>Bacillati</taxon>
        <taxon>Bacillota</taxon>
        <taxon>Erysipelotrichia</taxon>
        <taxon>Erysipelotrichales</taxon>
        <taxon>Coprobacillaceae</taxon>
        <taxon>Thomasclavelia</taxon>
    </lineage>
</organism>
<gene>
    <name evidence="3" type="ORF">B5E91_00290</name>
</gene>
<dbReference type="NCBIfam" id="TIGR00021">
    <property type="entry name" value="rpiA"/>
    <property type="match status" value="1"/>
</dbReference>
<sequence>MNNLKEKCALEALKYIKDHSIVGLGGGSTIAYLVEFLAKKNLDIKIVTPSYQTAMLCLKHQLCVVPTWSVDHVDIAFDGCDEVDLKLNALKSGGAIHTKEKIIASMANDYVLLVDESKVFEKLPFDHAITIEIIPESVKYVQKELEKLGANVSMRQSKAKDGYTISDHGMFIMEAKFKNVEDIQELDNNLKKITGIVDTSLFVGKVNFVLSIDDDGYIRRF</sequence>
<evidence type="ECO:0000313" key="4">
    <source>
        <dbReference type="Proteomes" id="UP000196258"/>
    </source>
</evidence>
<dbReference type="GO" id="GO:0004751">
    <property type="term" value="F:ribose-5-phosphate isomerase activity"/>
    <property type="evidence" value="ECO:0007669"/>
    <property type="project" value="UniProtKB-UniRule"/>
</dbReference>
<dbReference type="InterPro" id="IPR004788">
    <property type="entry name" value="Ribose5P_isomerase_type_A"/>
</dbReference>
<dbReference type="Gene3D" id="3.30.70.260">
    <property type="match status" value="1"/>
</dbReference>
<evidence type="ECO:0000256" key="1">
    <source>
        <dbReference type="ARBA" id="ARBA00023235"/>
    </source>
</evidence>